<evidence type="ECO:0000313" key="1">
    <source>
        <dbReference type="EMBL" id="AHB47809.1"/>
    </source>
</evidence>
<dbReference type="SUPFAM" id="SSF81901">
    <property type="entry name" value="HCP-like"/>
    <property type="match status" value="1"/>
</dbReference>
<dbReference type="SMART" id="SM00671">
    <property type="entry name" value="SEL1"/>
    <property type="match status" value="3"/>
</dbReference>
<dbReference type="Pfam" id="PF08238">
    <property type="entry name" value="Sel1"/>
    <property type="match status" value="3"/>
</dbReference>
<dbReference type="EMBL" id="CP006912">
    <property type="protein sequence ID" value="AHB47809.1"/>
    <property type="molecule type" value="Genomic_DNA"/>
</dbReference>
<dbReference type="PANTHER" id="PTHR11102">
    <property type="entry name" value="SEL-1-LIKE PROTEIN"/>
    <property type="match status" value="1"/>
</dbReference>
<dbReference type="InterPro" id="IPR006597">
    <property type="entry name" value="Sel1-like"/>
</dbReference>
<organism evidence="1 2">
    <name type="scientific">Hyphomicrobium nitrativorans NL23</name>
    <dbReference type="NCBI Taxonomy" id="1029756"/>
    <lineage>
        <taxon>Bacteria</taxon>
        <taxon>Pseudomonadati</taxon>
        <taxon>Pseudomonadota</taxon>
        <taxon>Alphaproteobacteria</taxon>
        <taxon>Hyphomicrobiales</taxon>
        <taxon>Hyphomicrobiaceae</taxon>
        <taxon>Hyphomicrobium</taxon>
    </lineage>
</organism>
<dbReference type="AlphaFoldDB" id="V5SCZ2"/>
<keyword evidence="2" id="KW-1185">Reference proteome</keyword>
<evidence type="ECO:0000313" key="2">
    <source>
        <dbReference type="Proteomes" id="UP000018542"/>
    </source>
</evidence>
<dbReference type="KEGG" id="hni:W911_04310"/>
<dbReference type="PATRIC" id="fig|1029756.8.peg.901"/>
<dbReference type="PANTHER" id="PTHR11102:SF160">
    <property type="entry name" value="ERAD-ASSOCIATED E3 UBIQUITIN-PROTEIN LIGASE COMPONENT HRD3"/>
    <property type="match status" value="1"/>
</dbReference>
<proteinExistence type="predicted"/>
<reference evidence="1 2" key="1">
    <citation type="journal article" date="2014" name="Genome Announc.">
        <title>Complete Genome Sequence of Hyphomicrobium nitrativorans Strain NL23, a Denitrifying Bacterium Isolated from Biofilm of a Methanol-Fed Denitrification System Treating Seawater at the Montreal Biodome.</title>
        <authorList>
            <person name="Martineau C."/>
            <person name="Villeneuve C."/>
            <person name="Mauffrey F."/>
            <person name="Villemur R."/>
        </authorList>
    </citation>
    <scope>NUCLEOTIDE SEQUENCE [LARGE SCALE GENOMIC DNA]</scope>
    <source>
        <strain evidence="1">NL23</strain>
    </source>
</reference>
<gene>
    <name evidence="1" type="ORF">W911_04310</name>
</gene>
<dbReference type="Gene3D" id="1.25.40.10">
    <property type="entry name" value="Tetratricopeptide repeat domain"/>
    <property type="match status" value="1"/>
</dbReference>
<dbReference type="HOGENOM" id="CLU_000288_36_4_5"/>
<protein>
    <recommendedName>
        <fullName evidence="3">Sel1 repeat family protein</fullName>
    </recommendedName>
</protein>
<sequence length="270" mass="30014">MNMRSDRAARTRIIIHRDIARTVAEEPQYDVLYVRFWDPGQAGERELTAEELRVRAVQGDVEAQIGWGHKLLDGADVPRDLAAAYRWFRLAAGAGHADAFNMMGRCYELGWSVEPDAREAAEWYRKASDKGHAWGAFNLGCLLAQGRGVPVDPAAALTQLVRAARRGNASAMNMIGRYREQTREGARAARSAGLWYRWAAEGGCFRGQFHHGRSLAEAGQAEEGRTWIERALAGAPDDYRRDAVAVLRTHPLAVLRELAPGRDPDQLADH</sequence>
<name>V5SCZ2_9HYPH</name>
<accession>V5SCZ2</accession>
<dbReference type="InterPro" id="IPR050767">
    <property type="entry name" value="Sel1_AlgK"/>
</dbReference>
<dbReference type="InterPro" id="IPR011990">
    <property type="entry name" value="TPR-like_helical_dom_sf"/>
</dbReference>
<dbReference type="Proteomes" id="UP000018542">
    <property type="component" value="Chromosome"/>
</dbReference>
<evidence type="ECO:0008006" key="3">
    <source>
        <dbReference type="Google" id="ProtNLM"/>
    </source>
</evidence>